<dbReference type="EMBL" id="JRHO01000014">
    <property type="protein sequence ID" value="KGK97853.1"/>
    <property type="molecule type" value="Genomic_DNA"/>
</dbReference>
<dbReference type="PANTHER" id="PTHR22990:SF15">
    <property type="entry name" value="F-BOX ONLY PROTEIN 10"/>
    <property type="match status" value="1"/>
</dbReference>
<name>A0A099T153_METMT</name>
<dbReference type="InterPro" id="IPR007742">
    <property type="entry name" value="NosD_dom"/>
</dbReference>
<reference evidence="6 7" key="1">
    <citation type="submission" date="2014-09" db="EMBL/GenBank/DDBJ databases">
        <title>Draft genome sequence of an obligately methylotrophic methanogen, Methanococcoides methylutens, isolated from marine sediment.</title>
        <authorList>
            <person name="Guan Y."/>
            <person name="Ngugi D.K."/>
            <person name="Blom J."/>
            <person name="Ali S."/>
            <person name="Ferry J.G."/>
            <person name="Stingl U."/>
        </authorList>
    </citation>
    <scope>NUCLEOTIDE SEQUENCE [LARGE SCALE GENOMIC DNA]</scope>
    <source>
        <strain evidence="6 7">DSM 2657</strain>
    </source>
</reference>
<evidence type="ECO:0000313" key="7">
    <source>
        <dbReference type="Proteomes" id="UP000029859"/>
    </source>
</evidence>
<evidence type="ECO:0000256" key="4">
    <source>
        <dbReference type="SAM" id="Phobius"/>
    </source>
</evidence>
<dbReference type="SUPFAM" id="SSF51126">
    <property type="entry name" value="Pectin lyase-like"/>
    <property type="match status" value="2"/>
</dbReference>
<evidence type="ECO:0000256" key="2">
    <source>
        <dbReference type="ARBA" id="ARBA00022737"/>
    </source>
</evidence>
<evidence type="ECO:0000259" key="5">
    <source>
        <dbReference type="SMART" id="SM00722"/>
    </source>
</evidence>
<organism evidence="6 7">
    <name type="scientific">Methanococcoides methylutens</name>
    <dbReference type="NCBI Taxonomy" id="2226"/>
    <lineage>
        <taxon>Archaea</taxon>
        <taxon>Methanobacteriati</taxon>
        <taxon>Methanobacteriota</taxon>
        <taxon>Stenosarchaea group</taxon>
        <taxon>Methanomicrobia</taxon>
        <taxon>Methanosarcinales</taxon>
        <taxon>Methanosarcinaceae</taxon>
        <taxon>Methanococcoides</taxon>
    </lineage>
</organism>
<gene>
    <name evidence="6" type="ORF">LI82_08795</name>
</gene>
<keyword evidence="4" id="KW-1133">Transmembrane helix</keyword>
<dbReference type="Gene3D" id="2.160.20.10">
    <property type="entry name" value="Single-stranded right-handed beta-helix, Pectin lyase-like"/>
    <property type="match status" value="2"/>
</dbReference>
<dbReference type="SMART" id="SM00710">
    <property type="entry name" value="PbH1"/>
    <property type="match status" value="13"/>
</dbReference>
<feature type="transmembrane region" description="Helical" evidence="4">
    <location>
        <begin position="455"/>
        <end position="474"/>
    </location>
</feature>
<comment type="pathway">
    <text evidence="1">Protein modification; protein ubiquitination.</text>
</comment>
<dbReference type="NCBIfam" id="TIGR03804">
    <property type="entry name" value="para_beta_helix"/>
    <property type="match status" value="7"/>
</dbReference>
<evidence type="ECO:0000256" key="1">
    <source>
        <dbReference type="ARBA" id="ARBA00004906"/>
    </source>
</evidence>
<dbReference type="InterPro" id="IPR011050">
    <property type="entry name" value="Pectin_lyase_fold/virulence"/>
</dbReference>
<dbReference type="Proteomes" id="UP000029859">
    <property type="component" value="Unassembled WGS sequence"/>
</dbReference>
<dbReference type="InterPro" id="IPR006626">
    <property type="entry name" value="PbH1"/>
</dbReference>
<dbReference type="InterPro" id="IPR006633">
    <property type="entry name" value="Carb-bd_sugar_hydrolysis-dom"/>
</dbReference>
<keyword evidence="4" id="KW-0472">Membrane</keyword>
<feature type="domain" description="Carbohydrate-binding/sugar hydrolysis" evidence="5">
    <location>
        <begin position="58"/>
        <end position="206"/>
    </location>
</feature>
<accession>A0A099T153</accession>
<comment type="caution">
    <text evidence="6">The sequence shown here is derived from an EMBL/GenBank/DDBJ whole genome shotgun (WGS) entry which is preliminary data.</text>
</comment>
<keyword evidence="2" id="KW-0677">Repeat</keyword>
<proteinExistence type="predicted"/>
<evidence type="ECO:0000313" key="6">
    <source>
        <dbReference type="EMBL" id="KGK97853.1"/>
    </source>
</evidence>
<keyword evidence="7" id="KW-1185">Reference proteome</keyword>
<dbReference type="SMART" id="SM00722">
    <property type="entry name" value="CASH"/>
    <property type="match status" value="2"/>
</dbReference>
<dbReference type="InterPro" id="IPR051550">
    <property type="entry name" value="SCF-Subunits/Alg-Epimerases"/>
</dbReference>
<dbReference type="PANTHER" id="PTHR22990">
    <property type="entry name" value="F-BOX ONLY PROTEIN"/>
    <property type="match status" value="1"/>
</dbReference>
<feature type="domain" description="Carbohydrate-binding/sugar hydrolysis" evidence="5">
    <location>
        <begin position="244"/>
        <end position="390"/>
    </location>
</feature>
<dbReference type="InterPro" id="IPR022441">
    <property type="entry name" value="Para_beta_helix_rpt-2"/>
</dbReference>
<dbReference type="AlphaFoldDB" id="A0A099T153"/>
<dbReference type="InterPro" id="IPR012334">
    <property type="entry name" value="Pectin_lyas_fold"/>
</dbReference>
<dbReference type="RefSeq" id="WP_048194968.1">
    <property type="nucleotide sequence ID" value="NZ_CAAGSM010000001.1"/>
</dbReference>
<evidence type="ECO:0000256" key="3">
    <source>
        <dbReference type="ARBA" id="ARBA00022786"/>
    </source>
</evidence>
<protein>
    <recommendedName>
        <fullName evidence="5">Carbohydrate-binding/sugar hydrolysis domain-containing protein</fullName>
    </recommendedName>
</protein>
<keyword evidence="4" id="KW-0812">Transmembrane</keyword>
<dbReference type="Pfam" id="PF05048">
    <property type="entry name" value="NosD"/>
    <property type="match status" value="2"/>
</dbReference>
<sequence>MQVKSHHIFYIIMAIGFLTMVTGSAAADTIIVDDSGTVDYTTIQAAIDAANNGDTIFVYPGKYSENVDVNKELAIVAESGNPDDTAVQAADSNDSVFHVTANNVTISGFNIKGANSTEKNSPAYGIYLDGVPVFVPVKDTEVQGCIITNNRLFNNSIGVFLEGSSNNVLSNNTASGNRIAIFLSSSNNSELSNNAVLNNEGGILMYGGSNNTFNNNNISNNGIAIVLHFYSNDNTFINNRASDNEHGIYIREASNLTLINNTANFNKRDGIYLDSSHYNVLEGNTANSNGEHGIYLNDFSWGNYLGNNTASNNEHGILLYYYSDHNSLINNTANSNEQYGIYLNEISNNSIEGNTANSNKVHGIYLKSSTFNTIIDNTANLNGYHGINLNQSNNKRVNTDVITHDFKYCKFLEDSSNNNTVSGNHLFDNGKGLVANVSENNIGINYINDRGIAEMPFIGSVLTLIMVGIAFMIMRRE</sequence>
<keyword evidence="3" id="KW-0833">Ubl conjugation pathway</keyword>